<proteinExistence type="inferred from homology"/>
<dbReference type="InterPro" id="IPR017853">
    <property type="entry name" value="GH"/>
</dbReference>
<accession>A0A6B3LD03</accession>
<dbReference type="SUPFAM" id="SSF51445">
    <property type="entry name" value="(Trans)glycosidases"/>
    <property type="match status" value="1"/>
</dbReference>
<evidence type="ECO:0000256" key="7">
    <source>
        <dbReference type="ARBA" id="ARBA00023277"/>
    </source>
</evidence>
<dbReference type="GO" id="GO:0005975">
    <property type="term" value="P:carbohydrate metabolic process"/>
    <property type="evidence" value="ECO:0007669"/>
    <property type="project" value="InterPro"/>
</dbReference>
<reference evidence="10 11" key="1">
    <citation type="submission" date="2020-12" db="EMBL/GenBank/DDBJ databases">
        <title>Sulforoseuscoccus oceanibium gen. nov., sp. nov., a representative of the phylum Verrucomicrobia with special cytoplasmic membrane, and proposal of Sulforoseuscoccusaceae fam. nov.</title>
        <authorList>
            <person name="Xi F."/>
        </authorList>
    </citation>
    <scope>NUCLEOTIDE SEQUENCE [LARGE SCALE GENOMIC DNA]</scope>
    <source>
        <strain evidence="10 11">T37</strain>
    </source>
</reference>
<protein>
    <recommendedName>
        <fullName evidence="4">4-alpha-glucanotransferase</fullName>
        <ecNumber evidence="3">2.4.1.25</ecNumber>
    </recommendedName>
    <alternativeName>
        <fullName evidence="8">Amylomaltase</fullName>
    </alternativeName>
    <alternativeName>
        <fullName evidence="9">Disproportionating enzyme</fullName>
    </alternativeName>
</protein>
<keyword evidence="5" id="KW-0328">Glycosyltransferase</keyword>
<evidence type="ECO:0000256" key="3">
    <source>
        <dbReference type="ARBA" id="ARBA00012560"/>
    </source>
</evidence>
<gene>
    <name evidence="10" type="ORF">G3M56_012620</name>
</gene>
<dbReference type="GO" id="GO:0004134">
    <property type="term" value="F:4-alpha-glucanotransferase activity"/>
    <property type="evidence" value="ECO:0007669"/>
    <property type="project" value="UniProtKB-EC"/>
</dbReference>
<evidence type="ECO:0000256" key="1">
    <source>
        <dbReference type="ARBA" id="ARBA00000439"/>
    </source>
</evidence>
<keyword evidence="6 10" id="KW-0808">Transferase</keyword>
<dbReference type="RefSeq" id="WP_164364257.1">
    <property type="nucleotide sequence ID" value="NZ_CP066776.1"/>
</dbReference>
<evidence type="ECO:0000256" key="2">
    <source>
        <dbReference type="ARBA" id="ARBA00005684"/>
    </source>
</evidence>
<dbReference type="PANTHER" id="PTHR32438:SF5">
    <property type="entry name" value="4-ALPHA-GLUCANOTRANSFERASE DPE1, CHLOROPLASTIC_AMYLOPLASTIC"/>
    <property type="match status" value="1"/>
</dbReference>
<dbReference type="AlphaFoldDB" id="A0A6B3LD03"/>
<dbReference type="Pfam" id="PF02446">
    <property type="entry name" value="Glyco_hydro_77"/>
    <property type="match status" value="1"/>
</dbReference>
<dbReference type="Gene3D" id="3.20.20.80">
    <property type="entry name" value="Glycosidases"/>
    <property type="match status" value="1"/>
</dbReference>
<comment type="catalytic activity">
    <reaction evidence="1">
        <text>Transfers a segment of a (1-&gt;4)-alpha-D-glucan to a new position in an acceptor, which may be glucose or a (1-&gt;4)-alpha-D-glucan.</text>
        <dbReference type="EC" id="2.4.1.25"/>
    </reaction>
</comment>
<organism evidence="10 11">
    <name type="scientific">Sulfuriroseicoccus oceanibius</name>
    <dbReference type="NCBI Taxonomy" id="2707525"/>
    <lineage>
        <taxon>Bacteria</taxon>
        <taxon>Pseudomonadati</taxon>
        <taxon>Verrucomicrobiota</taxon>
        <taxon>Verrucomicrobiia</taxon>
        <taxon>Verrucomicrobiales</taxon>
        <taxon>Verrucomicrobiaceae</taxon>
        <taxon>Sulfuriroseicoccus</taxon>
    </lineage>
</organism>
<evidence type="ECO:0000256" key="8">
    <source>
        <dbReference type="ARBA" id="ARBA00031423"/>
    </source>
</evidence>
<dbReference type="EMBL" id="CP066776">
    <property type="protein sequence ID" value="QQL44713.1"/>
    <property type="molecule type" value="Genomic_DNA"/>
</dbReference>
<dbReference type="Proteomes" id="UP000475117">
    <property type="component" value="Chromosome"/>
</dbReference>
<dbReference type="PANTHER" id="PTHR32438">
    <property type="entry name" value="4-ALPHA-GLUCANOTRANSFERASE DPE1, CHLOROPLASTIC/AMYLOPLASTIC"/>
    <property type="match status" value="1"/>
</dbReference>
<comment type="similarity">
    <text evidence="2">Belongs to the disproportionating enzyme family.</text>
</comment>
<evidence type="ECO:0000256" key="6">
    <source>
        <dbReference type="ARBA" id="ARBA00022679"/>
    </source>
</evidence>
<name>A0A6B3LD03_9BACT</name>
<evidence type="ECO:0000313" key="11">
    <source>
        <dbReference type="Proteomes" id="UP000475117"/>
    </source>
</evidence>
<dbReference type="KEGG" id="soa:G3M56_012620"/>
<keyword evidence="7" id="KW-0119">Carbohydrate metabolism</keyword>
<evidence type="ECO:0000256" key="5">
    <source>
        <dbReference type="ARBA" id="ARBA00022676"/>
    </source>
</evidence>
<dbReference type="EC" id="2.4.1.25" evidence="3"/>
<keyword evidence="11" id="KW-1185">Reference proteome</keyword>
<evidence type="ECO:0000256" key="9">
    <source>
        <dbReference type="ARBA" id="ARBA00031501"/>
    </source>
</evidence>
<sequence length="635" mass="72027">MPFSDDYGSAVREGLQLCGVDKLFLQIHDASFPSKPGEDIGRGSPYSEGAMDFLRFTHHVGFNGIQLGPQGATARDNASPYDGTVFSRNPLSLPLAALLEWELLSQEWIDERVKREEATPGRVSYAAAWELMDEAIATAYAEFANNRDRHRVLAARLERFRESNSDWLERDALYYALFEANGRKSWRDWPDDGSGRPDRLLFSDESEVPRARLDELRRDHAGAMECAELVQLLVHDCHLDLRHEASRVGLKLYADLQIGLSNQDCWAYQSALVDGYYMGAPPSRTNPDGQPWGFAVLDPAKYMTERGPGAALMLVIERLRKLYAEYDGIRVDHPHGWVCPWVYRSDIEDPFEAVRGGARLFSSPDLPEHPRLAEFAIPEAHQLDRSQERHTERWVAELTEEQIDQYAKVFTRIVAPDASSRQQLDLVCEVLSTLPYPLKCVLDRFGLGRFRILQKVDPDNPTDVYRSELAEPVDWIMLGNHDTPPIWQLAREWTEKGTAVARATDLARRLCPKDHDRQAWISKTASCPAELVHALFADLLISRARSIMVFMSDLFGIEEPYNVPGTVNDINWTLRVPRDFESGYREDALQGRALNLPRALCIALRSPALDLGGHDPEELIQQLEKFAGERSLQDM</sequence>
<evidence type="ECO:0000256" key="4">
    <source>
        <dbReference type="ARBA" id="ARBA00020295"/>
    </source>
</evidence>
<dbReference type="InterPro" id="IPR003385">
    <property type="entry name" value="Glyco_hydro_77"/>
</dbReference>
<evidence type="ECO:0000313" key="10">
    <source>
        <dbReference type="EMBL" id="QQL44713.1"/>
    </source>
</evidence>